<dbReference type="GO" id="GO:0003677">
    <property type="term" value="F:DNA binding"/>
    <property type="evidence" value="ECO:0007669"/>
    <property type="project" value="InterPro"/>
</dbReference>
<dbReference type="KEGG" id="gog:C1280_28440"/>
<dbReference type="AlphaFoldDB" id="A0A2Z3GN24"/>
<organism evidence="2 6">
    <name type="scientific">Gemmata obscuriglobus</name>
    <dbReference type="NCBI Taxonomy" id="114"/>
    <lineage>
        <taxon>Bacteria</taxon>
        <taxon>Pseudomonadati</taxon>
        <taxon>Planctomycetota</taxon>
        <taxon>Planctomycetia</taxon>
        <taxon>Gemmatales</taxon>
        <taxon>Gemmataceae</taxon>
        <taxon>Gemmata</taxon>
    </lineage>
</organism>
<dbReference type="EMBL" id="CP025958">
    <property type="protein sequence ID" value="AWM35609.1"/>
    <property type="molecule type" value="Genomic_DNA"/>
</dbReference>
<name>A0A2Z3GN24_9BACT</name>
<dbReference type="Proteomes" id="UP000245802">
    <property type="component" value="Chromosome"/>
</dbReference>
<dbReference type="GO" id="GO:0004803">
    <property type="term" value="F:transposase activity"/>
    <property type="evidence" value="ECO:0007669"/>
    <property type="project" value="InterPro"/>
</dbReference>
<proteinExistence type="predicted"/>
<feature type="domain" description="Transposase IS4-like" evidence="1">
    <location>
        <begin position="131"/>
        <end position="287"/>
    </location>
</feature>
<evidence type="ECO:0000313" key="3">
    <source>
        <dbReference type="EMBL" id="AWM35662.1"/>
    </source>
</evidence>
<dbReference type="KEGG" id="gog:C1280_00260"/>
<dbReference type="KEGG" id="gog:C1280_31690"/>
<dbReference type="KEGG" id="gog:C1280_00585"/>
<dbReference type="RefSeq" id="WP_010036248.1">
    <property type="nucleotide sequence ID" value="NZ_CP025958.1"/>
</dbReference>
<evidence type="ECO:0000313" key="6">
    <source>
        <dbReference type="Proteomes" id="UP000245802"/>
    </source>
</evidence>
<evidence type="ECO:0000313" key="2">
    <source>
        <dbReference type="EMBL" id="AWM35609.1"/>
    </source>
</evidence>
<dbReference type="InterPro" id="IPR012337">
    <property type="entry name" value="RNaseH-like_sf"/>
</dbReference>
<dbReference type="EMBL" id="CP025958">
    <property type="protein sequence ID" value="AWM40527.1"/>
    <property type="molecule type" value="Genomic_DNA"/>
</dbReference>
<dbReference type="SUPFAM" id="SSF53098">
    <property type="entry name" value="Ribonuclease H-like"/>
    <property type="match status" value="1"/>
</dbReference>
<dbReference type="EMBL" id="CP025958">
    <property type="protein sequence ID" value="AWM35662.1"/>
    <property type="molecule type" value="Genomic_DNA"/>
</dbReference>
<dbReference type="Pfam" id="PF01609">
    <property type="entry name" value="DDE_Tnp_1"/>
    <property type="match status" value="1"/>
</dbReference>
<accession>A0A2Z3GN24</accession>
<dbReference type="EMBL" id="CP025958">
    <property type="protein sequence ID" value="AWM41099.1"/>
    <property type="molecule type" value="Genomic_DNA"/>
</dbReference>
<protein>
    <submittedName>
        <fullName evidence="2">IS4/IS5 family transposase</fullName>
    </submittedName>
</protein>
<dbReference type="GO" id="GO:0006313">
    <property type="term" value="P:DNA transposition"/>
    <property type="evidence" value="ECO:0007669"/>
    <property type="project" value="InterPro"/>
</dbReference>
<sequence>MNAPRASAEDYIQFLIATPKVASAAEAARAQPDHPTAPAHDAFTRLLHRLEPDPAALWDEARSSVRPGGAVVLDDSVLDKPFARHMGLVRRCWSGRHRRVVSGIGLVTLLWTDGAALVPCDYRLADPARAETKNDHFRAMLAVAKGRDLSPRVVLFDTWYSGKDNRKAVRALGWHFLTRVRSNRRVNPDRTGNRAIEGCPIGAAGTVVHLEGFGLVKAFRIATGDGGTEHWITNDLDMDEATRAVLAGHAWGIEEYHRGLKQHCHVDRCQVRMSRAQAVHIGLAIRAFLRLEWHRLKSGVSWFAAKTAIVREAVRTYLAAPTYLLTQKSTT</sequence>
<dbReference type="InterPro" id="IPR002559">
    <property type="entry name" value="Transposase_11"/>
</dbReference>
<evidence type="ECO:0000259" key="1">
    <source>
        <dbReference type="Pfam" id="PF01609"/>
    </source>
</evidence>
<reference evidence="2 6" key="1">
    <citation type="submission" date="2018-01" db="EMBL/GenBank/DDBJ databases">
        <title>G. obscuriglobus.</title>
        <authorList>
            <person name="Franke J."/>
            <person name="Blomberg W."/>
            <person name="Selmecki A."/>
        </authorList>
    </citation>
    <scope>NUCLEOTIDE SEQUENCE [LARGE SCALE GENOMIC DNA]</scope>
    <source>
        <strain evidence="2 6">DSM 5831</strain>
    </source>
</reference>
<dbReference type="OrthoDB" id="255539at2"/>
<evidence type="ECO:0000313" key="4">
    <source>
        <dbReference type="EMBL" id="AWM40527.1"/>
    </source>
</evidence>
<evidence type="ECO:0000313" key="5">
    <source>
        <dbReference type="EMBL" id="AWM41099.1"/>
    </source>
</evidence>
<gene>
    <name evidence="2" type="ORF">C1280_00260</name>
    <name evidence="3" type="ORF">C1280_00585</name>
    <name evidence="4" type="ORF">C1280_28440</name>
    <name evidence="5" type="ORF">C1280_31690</name>
</gene>
<keyword evidence="6" id="KW-1185">Reference proteome</keyword>